<dbReference type="HAMAP" id="MF_00921">
    <property type="entry name" value="PDRP"/>
    <property type="match status" value="1"/>
</dbReference>
<dbReference type="PANTHER" id="PTHR31756">
    <property type="entry name" value="PYRUVATE, PHOSPHATE DIKINASE REGULATORY PROTEIN 1, CHLOROPLASTIC"/>
    <property type="match status" value="1"/>
</dbReference>
<dbReference type="GO" id="GO:0043531">
    <property type="term" value="F:ADP binding"/>
    <property type="evidence" value="ECO:0007669"/>
    <property type="project" value="UniProtKB-UniRule"/>
</dbReference>
<keyword evidence="3 5" id="KW-0547">Nucleotide-binding</keyword>
<comment type="catalytic activity">
    <reaction evidence="5">
        <text>N(tele)-phospho-L-histidyl/L-threonyl-[pyruvate, phosphate dikinase] + ADP = N(tele)-phospho-L-histidyl/O-phospho-L-threonyl-[pyruvate, phosphate dikinase] + AMP + H(+)</text>
        <dbReference type="Rhea" id="RHEA:43692"/>
        <dbReference type="Rhea" id="RHEA-COMP:10650"/>
        <dbReference type="Rhea" id="RHEA-COMP:10651"/>
        <dbReference type="ChEBI" id="CHEBI:15378"/>
        <dbReference type="ChEBI" id="CHEBI:30013"/>
        <dbReference type="ChEBI" id="CHEBI:61977"/>
        <dbReference type="ChEBI" id="CHEBI:83586"/>
        <dbReference type="ChEBI" id="CHEBI:456215"/>
        <dbReference type="ChEBI" id="CHEBI:456216"/>
        <dbReference type="EC" id="2.7.11.32"/>
    </reaction>
</comment>
<keyword evidence="1 5" id="KW-0723">Serine/threonine-protein kinase</keyword>
<dbReference type="InterPro" id="IPR005177">
    <property type="entry name" value="Kinase-pyrophosphorylase"/>
</dbReference>
<evidence type="ECO:0000256" key="1">
    <source>
        <dbReference type="ARBA" id="ARBA00022527"/>
    </source>
</evidence>
<dbReference type="Proteomes" id="UP000033187">
    <property type="component" value="Chromosome 1"/>
</dbReference>
<organism evidence="6 7">
    <name type="scientific">Candidatus Filomicrobium marinum</name>
    <dbReference type="NCBI Taxonomy" id="1608628"/>
    <lineage>
        <taxon>Bacteria</taxon>
        <taxon>Pseudomonadati</taxon>
        <taxon>Pseudomonadota</taxon>
        <taxon>Alphaproteobacteria</taxon>
        <taxon>Hyphomicrobiales</taxon>
        <taxon>Hyphomicrobiaceae</taxon>
        <taxon>Filomicrobium</taxon>
    </lineage>
</organism>
<evidence type="ECO:0000313" key="6">
    <source>
        <dbReference type="EMBL" id="CPR17016.1"/>
    </source>
</evidence>
<evidence type="ECO:0000256" key="4">
    <source>
        <dbReference type="ARBA" id="ARBA00022777"/>
    </source>
</evidence>
<dbReference type="KEGG" id="fil:BN1229_v1_1064"/>
<evidence type="ECO:0000256" key="3">
    <source>
        <dbReference type="ARBA" id="ARBA00022741"/>
    </source>
</evidence>
<protein>
    <recommendedName>
        <fullName evidence="5">Putative pyruvate, phosphate dikinase regulatory protein</fullName>
        <shortName evidence="5">PPDK regulatory protein</shortName>
        <ecNumber evidence="5">2.7.11.32</ecNumber>
        <ecNumber evidence="5">2.7.4.27</ecNumber>
    </recommendedName>
</protein>
<dbReference type="KEGG" id="fiy:BN1229_v1_1065"/>
<reference evidence="7" key="1">
    <citation type="submission" date="2015-02" db="EMBL/GenBank/DDBJ databases">
        <authorList>
            <person name="Chooi Y.-H."/>
        </authorList>
    </citation>
    <scope>NUCLEOTIDE SEQUENCE [LARGE SCALE GENOMIC DNA]</scope>
    <source>
        <strain evidence="7">strain Y</strain>
    </source>
</reference>
<comment type="catalytic activity">
    <reaction evidence="5">
        <text>N(tele)-phospho-L-histidyl/O-phospho-L-threonyl-[pyruvate, phosphate dikinase] + phosphate + H(+) = N(tele)-phospho-L-histidyl/L-threonyl-[pyruvate, phosphate dikinase] + diphosphate</text>
        <dbReference type="Rhea" id="RHEA:43696"/>
        <dbReference type="Rhea" id="RHEA-COMP:10650"/>
        <dbReference type="Rhea" id="RHEA-COMP:10651"/>
        <dbReference type="ChEBI" id="CHEBI:15378"/>
        <dbReference type="ChEBI" id="CHEBI:30013"/>
        <dbReference type="ChEBI" id="CHEBI:33019"/>
        <dbReference type="ChEBI" id="CHEBI:43474"/>
        <dbReference type="ChEBI" id="CHEBI:61977"/>
        <dbReference type="ChEBI" id="CHEBI:83586"/>
        <dbReference type="EC" id="2.7.4.27"/>
    </reaction>
</comment>
<evidence type="ECO:0000256" key="5">
    <source>
        <dbReference type="HAMAP-Rule" id="MF_00921"/>
    </source>
</evidence>
<accession>A0A0D6JCM8</accession>
<keyword evidence="7" id="KW-1185">Reference proteome</keyword>
<keyword evidence="4 5" id="KW-0418">Kinase</keyword>
<dbReference type="Pfam" id="PF03618">
    <property type="entry name" value="Kinase-PPPase"/>
    <property type="match status" value="1"/>
</dbReference>
<dbReference type="GO" id="GO:0016776">
    <property type="term" value="F:phosphotransferase activity, phosphate group as acceptor"/>
    <property type="evidence" value="ECO:0007669"/>
    <property type="project" value="UniProtKB-UniRule"/>
</dbReference>
<dbReference type="GO" id="GO:0005524">
    <property type="term" value="F:ATP binding"/>
    <property type="evidence" value="ECO:0007669"/>
    <property type="project" value="InterPro"/>
</dbReference>
<dbReference type="NCBIfam" id="NF003742">
    <property type="entry name" value="PRK05339.1"/>
    <property type="match status" value="1"/>
</dbReference>
<dbReference type="PANTHER" id="PTHR31756:SF3">
    <property type="entry name" value="PYRUVATE, PHOSPHATE DIKINASE REGULATORY PROTEIN 1, CHLOROPLASTIC"/>
    <property type="match status" value="1"/>
</dbReference>
<proteinExistence type="inferred from homology"/>
<feature type="binding site" evidence="5">
    <location>
        <begin position="184"/>
        <end position="191"/>
    </location>
    <ligand>
        <name>ADP</name>
        <dbReference type="ChEBI" id="CHEBI:456216"/>
    </ligand>
</feature>
<dbReference type="AlphaFoldDB" id="A0A0D6JCM8"/>
<comment type="function">
    <text evidence="5">Bifunctional serine/threonine kinase and phosphorylase involved in the regulation of the pyruvate, phosphate dikinase (PPDK) by catalyzing its phosphorylation/dephosphorylation.</text>
</comment>
<sequence length="314" mass="34675">MGIVVDNTPVILESTIGPPGPLFLFNAFPHMANVTPSYYHLHLVSDATGETLTTIAKAAAVQYAQVRPIEHVHPLVRTQRQLQRTLQEIEQAPGIVLYTVVNQDLGVILEEHCKKLKLPCLAVLQPIMQVFESYLGAPTTPTVAGQHVLDADYFRRIDALNFTMAHDDGQLPADINQADVIVLGISRTSKTPTSIYLAQRGYKTANVPIVPSIPLPAVLSEPHTALVVCLVAQADRISEVRRNRAMLLADRDLGDYVDRDMILAEIAHSRRICAKHGWPVIDVTRRSIEETAATIIKLLHDRRTGWAKKETGDA</sequence>
<gene>
    <name evidence="6" type="ORF">YBN1229_v1_1065</name>
</gene>
<dbReference type="InterPro" id="IPR026565">
    <property type="entry name" value="PPDK_reg"/>
</dbReference>
<dbReference type="GO" id="GO:0004674">
    <property type="term" value="F:protein serine/threonine kinase activity"/>
    <property type="evidence" value="ECO:0007669"/>
    <property type="project" value="UniProtKB-UniRule"/>
</dbReference>
<evidence type="ECO:0000313" key="7">
    <source>
        <dbReference type="Proteomes" id="UP000033187"/>
    </source>
</evidence>
<comment type="similarity">
    <text evidence="5">Belongs to the pyruvate, phosphate/water dikinase regulatory protein family. PDRP subfamily.</text>
</comment>
<name>A0A0D6JCM8_9HYPH</name>
<keyword evidence="2 5" id="KW-0808">Transferase</keyword>
<evidence type="ECO:0000256" key="2">
    <source>
        <dbReference type="ARBA" id="ARBA00022679"/>
    </source>
</evidence>
<dbReference type="EC" id="2.7.4.27" evidence="5"/>
<keyword evidence="6" id="KW-0670">Pyruvate</keyword>
<dbReference type="EMBL" id="LN829119">
    <property type="protein sequence ID" value="CPR17016.1"/>
    <property type="molecule type" value="Genomic_DNA"/>
</dbReference>
<dbReference type="EC" id="2.7.11.32" evidence="5"/>